<name>A0A834TEV5_9FABA</name>
<gene>
    <name evidence="1" type="ORF">G2W53_026343</name>
</gene>
<dbReference type="Proteomes" id="UP000634136">
    <property type="component" value="Unassembled WGS sequence"/>
</dbReference>
<evidence type="ECO:0000313" key="2">
    <source>
        <dbReference type="Proteomes" id="UP000634136"/>
    </source>
</evidence>
<keyword evidence="2" id="KW-1185">Reference proteome</keyword>
<reference evidence="1" key="1">
    <citation type="submission" date="2020-09" db="EMBL/GenBank/DDBJ databases">
        <title>Genome-Enabled Discovery of Anthraquinone Biosynthesis in Senna tora.</title>
        <authorList>
            <person name="Kang S.-H."/>
            <person name="Pandey R.P."/>
            <person name="Lee C.-M."/>
            <person name="Sim J.-S."/>
            <person name="Jeong J.-T."/>
            <person name="Choi B.-S."/>
            <person name="Jung M."/>
            <person name="Ginzburg D."/>
            <person name="Zhao K."/>
            <person name="Won S.Y."/>
            <person name="Oh T.-J."/>
            <person name="Yu Y."/>
            <person name="Kim N.-H."/>
            <person name="Lee O.R."/>
            <person name="Lee T.-H."/>
            <person name="Bashyal P."/>
            <person name="Kim T.-S."/>
            <person name="Lee W.-H."/>
            <person name="Kawkins C."/>
            <person name="Kim C.-K."/>
            <person name="Kim J.S."/>
            <person name="Ahn B.O."/>
            <person name="Rhee S.Y."/>
            <person name="Sohng J.K."/>
        </authorList>
    </citation>
    <scope>NUCLEOTIDE SEQUENCE</scope>
    <source>
        <tissue evidence="1">Leaf</tissue>
    </source>
</reference>
<dbReference type="EMBL" id="JAAIUW010000008">
    <property type="protein sequence ID" value="KAF7820888.1"/>
    <property type="molecule type" value="Genomic_DNA"/>
</dbReference>
<protein>
    <submittedName>
        <fullName evidence="1">Uncharacterized protein</fullName>
    </submittedName>
</protein>
<proteinExistence type="predicted"/>
<organism evidence="1 2">
    <name type="scientific">Senna tora</name>
    <dbReference type="NCBI Taxonomy" id="362788"/>
    <lineage>
        <taxon>Eukaryota</taxon>
        <taxon>Viridiplantae</taxon>
        <taxon>Streptophyta</taxon>
        <taxon>Embryophyta</taxon>
        <taxon>Tracheophyta</taxon>
        <taxon>Spermatophyta</taxon>
        <taxon>Magnoliopsida</taxon>
        <taxon>eudicotyledons</taxon>
        <taxon>Gunneridae</taxon>
        <taxon>Pentapetalae</taxon>
        <taxon>rosids</taxon>
        <taxon>fabids</taxon>
        <taxon>Fabales</taxon>
        <taxon>Fabaceae</taxon>
        <taxon>Caesalpinioideae</taxon>
        <taxon>Cassia clade</taxon>
        <taxon>Senna</taxon>
    </lineage>
</organism>
<evidence type="ECO:0000313" key="1">
    <source>
        <dbReference type="EMBL" id="KAF7820888.1"/>
    </source>
</evidence>
<dbReference type="AlphaFoldDB" id="A0A834TEV5"/>
<sequence>MEKNQEAAERGNEAKRNRWRAVVEEAAREEEDVVGFLGNLRCARSLRKKMP</sequence>
<accession>A0A834TEV5</accession>
<comment type="caution">
    <text evidence="1">The sequence shown here is derived from an EMBL/GenBank/DDBJ whole genome shotgun (WGS) entry which is preliminary data.</text>
</comment>